<proteinExistence type="predicted"/>
<feature type="transmembrane region" description="Helical" evidence="6">
    <location>
        <begin position="335"/>
        <end position="354"/>
    </location>
</feature>
<feature type="transmembrane region" description="Helical" evidence="6">
    <location>
        <begin position="26"/>
        <end position="42"/>
    </location>
</feature>
<reference evidence="8" key="2">
    <citation type="journal article" date="2023" name="Microbiol Resour">
        <title>Decontamination and Annotation of the Draft Genome Sequence of the Oomycete Lagenidium giganteum ARSEF 373.</title>
        <authorList>
            <person name="Morgan W.R."/>
            <person name="Tartar A."/>
        </authorList>
    </citation>
    <scope>NUCLEOTIDE SEQUENCE</scope>
    <source>
        <strain evidence="8">ARSEF 373</strain>
    </source>
</reference>
<sequence length="659" mass="73627">MQDMPIDVDVSSTPIASSYKVLRKDIWMLGITIGLGGQYYSWNSGLVAGLYSYMIDFFLVGFAYIALCCCMSEITGALPFAGGAYGLSRCTLGFYPGFLIGCCEALEYIAYVATAVLSLTDMIVEAVPALKNYDPLICVLIYGSALFFHIRGGAIFWRWNFFIGCSSLMIVVIYCFGALPHVNFAVNADDPDYRFVDGISGFLRVLPLTCWFFVGVEALNLASDDVENPSEIIPFAQISCILTIFGLAVVVFFVTVALPPPGLTQVSKLLAPFDNGFELIFQIHHSTATLWSIPAMYATTFGFMWGYGKLIAAMATSQLLPPSLATMSRYGTPHVALISGACLSYLMGLCVYLNPSVQDSLYNVCITAAFMAYAGQCIGYISLKKLYPNIQSSTFHSPFGIYGAVFSLTIWIIGLISIIFFQERRGLEFGAFMTLVTAVSIFYYVYAKDRQSFSPQENKVFLVAHIMKFNYSRKQAEKHQATMMAIRNIAMPLSNGQHKRWFWQRRGSDSRVRNQNQRPVLKPPIDVMSLRYESMASSNHTPREAAPTVVVPKVAFSPRAPHDHSRPMSPFQQYFSQRALIEGEQFDDVHHPSTEDQQQQQQQQHQHHEQEQQQEQQDTEPDAQEATREHAWPHLEKEAQGDAPPSVISDTSSTIQPMT</sequence>
<dbReference type="GO" id="GO:0016020">
    <property type="term" value="C:membrane"/>
    <property type="evidence" value="ECO:0007669"/>
    <property type="project" value="UniProtKB-SubCell"/>
</dbReference>
<evidence type="ECO:0000256" key="1">
    <source>
        <dbReference type="ARBA" id="ARBA00004141"/>
    </source>
</evidence>
<feature type="compositionally biased region" description="Basic and acidic residues" evidence="5">
    <location>
        <begin position="625"/>
        <end position="640"/>
    </location>
</feature>
<feature type="transmembrane region" description="Helical" evidence="6">
    <location>
        <begin position="295"/>
        <end position="315"/>
    </location>
</feature>
<evidence type="ECO:0000256" key="6">
    <source>
        <dbReference type="SAM" id="Phobius"/>
    </source>
</evidence>
<dbReference type="PANTHER" id="PTHR42770">
    <property type="entry name" value="AMINO ACID TRANSPORTER-RELATED"/>
    <property type="match status" value="1"/>
</dbReference>
<accession>A0AAV2ZEW6</accession>
<keyword evidence="4 6" id="KW-0472">Membrane</keyword>
<dbReference type="GO" id="GO:0055085">
    <property type="term" value="P:transmembrane transport"/>
    <property type="evidence" value="ECO:0007669"/>
    <property type="project" value="InterPro"/>
</dbReference>
<dbReference type="EMBL" id="DAKRPA010000001">
    <property type="protein sequence ID" value="DBA05423.1"/>
    <property type="molecule type" value="Genomic_DNA"/>
</dbReference>
<feature type="transmembrane region" description="Helical" evidence="6">
    <location>
        <begin position="235"/>
        <end position="258"/>
    </location>
</feature>
<organism evidence="8 9">
    <name type="scientific">Lagenidium giganteum</name>
    <dbReference type="NCBI Taxonomy" id="4803"/>
    <lineage>
        <taxon>Eukaryota</taxon>
        <taxon>Sar</taxon>
        <taxon>Stramenopiles</taxon>
        <taxon>Oomycota</taxon>
        <taxon>Peronosporomycetes</taxon>
        <taxon>Pythiales</taxon>
        <taxon>Pythiaceae</taxon>
    </lineage>
</organism>
<feature type="compositionally biased region" description="Polar residues" evidence="5">
    <location>
        <begin position="648"/>
        <end position="659"/>
    </location>
</feature>
<feature type="transmembrane region" description="Helical" evidence="6">
    <location>
        <begin position="427"/>
        <end position="446"/>
    </location>
</feature>
<dbReference type="Proteomes" id="UP001146120">
    <property type="component" value="Unassembled WGS sequence"/>
</dbReference>
<gene>
    <name evidence="8" type="ORF">N0F65_007585</name>
</gene>
<evidence type="ECO:0000256" key="2">
    <source>
        <dbReference type="ARBA" id="ARBA00022692"/>
    </source>
</evidence>
<evidence type="ECO:0000313" key="9">
    <source>
        <dbReference type="Proteomes" id="UP001146120"/>
    </source>
</evidence>
<feature type="domain" description="Amino acid permease/ SLC12A" evidence="7">
    <location>
        <begin position="33"/>
        <end position="423"/>
    </location>
</feature>
<evidence type="ECO:0000256" key="5">
    <source>
        <dbReference type="SAM" id="MobiDB-lite"/>
    </source>
</evidence>
<feature type="transmembrane region" description="Helical" evidence="6">
    <location>
        <begin position="162"/>
        <end position="182"/>
    </location>
</feature>
<feature type="transmembrane region" description="Helical" evidence="6">
    <location>
        <begin position="54"/>
        <end position="80"/>
    </location>
</feature>
<evidence type="ECO:0000256" key="4">
    <source>
        <dbReference type="ARBA" id="ARBA00023136"/>
    </source>
</evidence>
<feature type="transmembrane region" description="Helical" evidence="6">
    <location>
        <begin position="202"/>
        <end position="223"/>
    </location>
</feature>
<evidence type="ECO:0000259" key="7">
    <source>
        <dbReference type="Pfam" id="PF00324"/>
    </source>
</evidence>
<feature type="region of interest" description="Disordered" evidence="5">
    <location>
        <begin position="589"/>
        <end position="659"/>
    </location>
</feature>
<feature type="transmembrane region" description="Helical" evidence="6">
    <location>
        <begin position="401"/>
        <end position="421"/>
    </location>
</feature>
<keyword evidence="3 6" id="KW-1133">Transmembrane helix</keyword>
<feature type="transmembrane region" description="Helical" evidence="6">
    <location>
        <begin position="92"/>
        <end position="113"/>
    </location>
</feature>
<evidence type="ECO:0000313" key="8">
    <source>
        <dbReference type="EMBL" id="DBA05423.1"/>
    </source>
</evidence>
<dbReference type="Pfam" id="PF00324">
    <property type="entry name" value="AA_permease"/>
    <property type="match status" value="1"/>
</dbReference>
<comment type="subcellular location">
    <subcellularLocation>
        <location evidence="1">Membrane</location>
        <topology evidence="1">Multi-pass membrane protein</topology>
    </subcellularLocation>
</comment>
<dbReference type="InterPro" id="IPR050367">
    <property type="entry name" value="APC_superfamily"/>
</dbReference>
<dbReference type="Gene3D" id="1.20.1740.10">
    <property type="entry name" value="Amino acid/polyamine transporter I"/>
    <property type="match status" value="1"/>
</dbReference>
<keyword evidence="2 6" id="KW-0812">Transmembrane</keyword>
<comment type="caution">
    <text evidence="8">The sequence shown here is derived from an EMBL/GenBank/DDBJ whole genome shotgun (WGS) entry which is preliminary data.</text>
</comment>
<protein>
    <recommendedName>
        <fullName evidence="7">Amino acid permease/ SLC12A domain-containing protein</fullName>
    </recommendedName>
</protein>
<dbReference type="AlphaFoldDB" id="A0AAV2ZEW6"/>
<dbReference type="PANTHER" id="PTHR42770:SF7">
    <property type="entry name" value="MEMBRANE PROTEIN"/>
    <property type="match status" value="1"/>
</dbReference>
<feature type="transmembrane region" description="Helical" evidence="6">
    <location>
        <begin position="360"/>
        <end position="381"/>
    </location>
</feature>
<keyword evidence="9" id="KW-1185">Reference proteome</keyword>
<evidence type="ECO:0000256" key="3">
    <source>
        <dbReference type="ARBA" id="ARBA00022989"/>
    </source>
</evidence>
<dbReference type="InterPro" id="IPR004841">
    <property type="entry name" value="AA-permease/SLC12A_dom"/>
</dbReference>
<name>A0AAV2ZEW6_9STRA</name>
<reference evidence="8" key="1">
    <citation type="submission" date="2022-11" db="EMBL/GenBank/DDBJ databases">
        <authorList>
            <person name="Morgan W.R."/>
            <person name="Tartar A."/>
        </authorList>
    </citation>
    <scope>NUCLEOTIDE SEQUENCE</scope>
    <source>
        <strain evidence="8">ARSEF 373</strain>
    </source>
</reference>
<feature type="transmembrane region" description="Helical" evidence="6">
    <location>
        <begin position="133"/>
        <end position="150"/>
    </location>
</feature>